<dbReference type="AlphaFoldDB" id="A0A644WLV4"/>
<proteinExistence type="predicted"/>
<organism evidence="1">
    <name type="scientific">bioreactor metagenome</name>
    <dbReference type="NCBI Taxonomy" id="1076179"/>
    <lineage>
        <taxon>unclassified sequences</taxon>
        <taxon>metagenomes</taxon>
        <taxon>ecological metagenomes</taxon>
    </lineage>
</organism>
<gene>
    <name evidence="1" type="ORF">SDC9_51039</name>
</gene>
<dbReference type="EMBL" id="VSSQ01001068">
    <property type="protein sequence ID" value="MPM04760.1"/>
    <property type="molecule type" value="Genomic_DNA"/>
</dbReference>
<evidence type="ECO:0008006" key="2">
    <source>
        <dbReference type="Google" id="ProtNLM"/>
    </source>
</evidence>
<accession>A0A644WLV4</accession>
<evidence type="ECO:0000313" key="1">
    <source>
        <dbReference type="EMBL" id="MPM04760.1"/>
    </source>
</evidence>
<reference evidence="1" key="1">
    <citation type="submission" date="2019-08" db="EMBL/GenBank/DDBJ databases">
        <authorList>
            <person name="Kucharzyk K."/>
            <person name="Murdoch R.W."/>
            <person name="Higgins S."/>
            <person name="Loffler F."/>
        </authorList>
    </citation>
    <scope>NUCLEOTIDE SEQUENCE</scope>
</reference>
<protein>
    <recommendedName>
        <fullName evidence="2">Beta-xylosidase C-terminal Concanavalin A-like domain-containing protein</fullName>
    </recommendedName>
</protein>
<sequence>MRQTAYTTAMRRITMRDFRWMGRPLVWEKDYRSVKLEVQAHMGLPYGPLLLAVSDESFDFEATVNVPQKGGFAGLCVYHLDSTYAAVGLNREAMEIHTTIAGSHNRSIIARTFECEEVTWLLRRSLSHLDIGYRRGEDDAIWVSSFQLPGLEKSISFGPYFANETDHPMPGWMHSIRYSKES</sequence>
<comment type="caution">
    <text evidence="1">The sequence shown here is derived from an EMBL/GenBank/DDBJ whole genome shotgun (WGS) entry which is preliminary data.</text>
</comment>
<name>A0A644WLV4_9ZZZZ</name>